<dbReference type="CDD" id="cd17059">
    <property type="entry name" value="Ubl_OTU1"/>
    <property type="match status" value="1"/>
</dbReference>
<keyword evidence="5 9" id="KW-0833">Ubl conjugation pathway</keyword>
<accession>A0ABN7S8U9</accession>
<name>A0ABN7S8U9_OIKDI</name>
<keyword evidence="7 9" id="KW-0788">Thiol protease</keyword>
<evidence type="ECO:0000256" key="9">
    <source>
        <dbReference type="RuleBase" id="RU367104"/>
    </source>
</evidence>
<evidence type="ECO:0000256" key="3">
    <source>
        <dbReference type="ARBA" id="ARBA00022723"/>
    </source>
</evidence>
<proteinExistence type="predicted"/>
<comment type="subcellular location">
    <subcellularLocation>
        <location evidence="9">Cytoplasm</location>
    </subcellularLocation>
</comment>
<evidence type="ECO:0000259" key="10">
    <source>
        <dbReference type="PROSITE" id="PS50802"/>
    </source>
</evidence>
<evidence type="ECO:0000313" key="12">
    <source>
        <dbReference type="Proteomes" id="UP001158576"/>
    </source>
</evidence>
<evidence type="ECO:0000256" key="6">
    <source>
        <dbReference type="ARBA" id="ARBA00022801"/>
    </source>
</evidence>
<reference evidence="11 12" key="1">
    <citation type="submission" date="2021-04" db="EMBL/GenBank/DDBJ databases">
        <authorList>
            <person name="Bliznina A."/>
        </authorList>
    </citation>
    <scope>NUCLEOTIDE SEQUENCE [LARGE SCALE GENOMIC DNA]</scope>
</reference>
<evidence type="ECO:0000256" key="2">
    <source>
        <dbReference type="ARBA" id="ARBA00022670"/>
    </source>
</evidence>
<keyword evidence="6 9" id="KW-0378">Hydrolase</keyword>
<sequence length="308" mass="34573">MTALRLNCRWSGGRQNLEGITAETTLEDLIAQIWSLSGVEPSDQILRSGYPPTLIDMQDLSVSLSTAGITNGSLIAVETKSKKEFQTDETPIVDLTKAETASQSKKSSGMRRFDVPGDNHCLFYSIYFLMNEGVLEKSKARQLRATVGQYVMQPSSSFTELVLGKPQDDYAAWIQSNNSWGGAVEVKIFSNLYRVEIHAVDIMTGRIDKYNGGKYQQKIFLLYDGIHYDPLYWEFEEQGLPKQTAFQSDDMTSELGAVEIARVLQAARQYTDVSKFSIKCEVCAKYLEGDREAALHVQETGHMQFVEI</sequence>
<evidence type="ECO:0000256" key="7">
    <source>
        <dbReference type="ARBA" id="ARBA00022807"/>
    </source>
</evidence>
<dbReference type="InterPro" id="IPR003323">
    <property type="entry name" value="OTU_dom"/>
</dbReference>
<gene>
    <name evidence="11" type="ORF">OKIOD_LOCUS5615</name>
</gene>
<dbReference type="Pfam" id="PF21403">
    <property type="entry name" value="OTU1_UBXL"/>
    <property type="match status" value="1"/>
</dbReference>
<dbReference type="PROSITE" id="PS50802">
    <property type="entry name" value="OTU"/>
    <property type="match status" value="1"/>
</dbReference>
<dbReference type="Pfam" id="PF02338">
    <property type="entry name" value="OTU"/>
    <property type="match status" value="1"/>
</dbReference>
<keyword evidence="2" id="KW-0645">Protease</keyword>
<dbReference type="EMBL" id="OU015569">
    <property type="protein sequence ID" value="CAG5095157.1"/>
    <property type="molecule type" value="Genomic_DNA"/>
</dbReference>
<evidence type="ECO:0000256" key="4">
    <source>
        <dbReference type="ARBA" id="ARBA00022771"/>
    </source>
</evidence>
<dbReference type="PANTHER" id="PTHR13312:SF0">
    <property type="entry name" value="UBIQUITIN THIOESTERASE OTU1"/>
    <property type="match status" value="1"/>
</dbReference>
<dbReference type="InterPro" id="IPR048857">
    <property type="entry name" value="OTU1_Ubl"/>
</dbReference>
<dbReference type="SUPFAM" id="SSF54236">
    <property type="entry name" value="Ubiquitin-like"/>
    <property type="match status" value="1"/>
</dbReference>
<dbReference type="Pfam" id="PF24560">
    <property type="entry name" value="zf-C2H2_OTU1_C"/>
    <property type="match status" value="1"/>
</dbReference>
<feature type="domain" description="OTU" evidence="10">
    <location>
        <begin position="110"/>
        <end position="234"/>
    </location>
</feature>
<dbReference type="InterPro" id="IPR029071">
    <property type="entry name" value="Ubiquitin-like_domsf"/>
</dbReference>
<comment type="catalytic activity">
    <reaction evidence="1 9">
        <text>Thiol-dependent hydrolysis of ester, thioester, amide, peptide and isopeptide bonds formed by the C-terminal Gly of ubiquitin (a 76-residue protein attached to proteins as an intracellular targeting signal).</text>
        <dbReference type="EC" id="3.4.19.12"/>
    </reaction>
</comment>
<protein>
    <recommendedName>
        <fullName evidence="9">Ubiquitin thioesterase OTU</fullName>
        <ecNumber evidence="9">3.4.19.12</ecNumber>
    </recommendedName>
</protein>
<dbReference type="Gene3D" id="3.10.20.90">
    <property type="entry name" value="Phosphatidylinositol 3-kinase Catalytic Subunit, Chain A, domain 1"/>
    <property type="match status" value="1"/>
</dbReference>
<keyword evidence="8" id="KW-0862">Zinc</keyword>
<dbReference type="InterPro" id="IPR057766">
    <property type="entry name" value="Znf-C2H2_OTU1-like_C"/>
</dbReference>
<evidence type="ECO:0000256" key="8">
    <source>
        <dbReference type="ARBA" id="ARBA00022833"/>
    </source>
</evidence>
<keyword evidence="4" id="KW-0863">Zinc-finger</keyword>
<keyword evidence="3" id="KW-0479">Metal-binding</keyword>
<dbReference type="PANTHER" id="PTHR13312">
    <property type="entry name" value="HIV-INDUCED PROTEIN-7-LIKE PROTEASE"/>
    <property type="match status" value="1"/>
</dbReference>
<evidence type="ECO:0000256" key="1">
    <source>
        <dbReference type="ARBA" id="ARBA00000707"/>
    </source>
</evidence>
<dbReference type="EC" id="3.4.19.12" evidence="9"/>
<evidence type="ECO:0000256" key="5">
    <source>
        <dbReference type="ARBA" id="ARBA00022786"/>
    </source>
</evidence>
<keyword evidence="12" id="KW-1185">Reference proteome</keyword>
<dbReference type="SUPFAM" id="SSF54001">
    <property type="entry name" value="Cysteine proteinases"/>
    <property type="match status" value="1"/>
</dbReference>
<dbReference type="Gene3D" id="3.90.70.80">
    <property type="match status" value="1"/>
</dbReference>
<dbReference type="Proteomes" id="UP001158576">
    <property type="component" value="Chromosome XSR"/>
</dbReference>
<dbReference type="CDD" id="cd22745">
    <property type="entry name" value="OTU_OTU1"/>
    <property type="match status" value="1"/>
</dbReference>
<keyword evidence="9" id="KW-0963">Cytoplasm</keyword>
<evidence type="ECO:0000313" key="11">
    <source>
        <dbReference type="EMBL" id="CAG5095157.1"/>
    </source>
</evidence>
<comment type="function">
    <text evidence="9">Hydrolase that can remove conjugated ubiquitin from proteins and may therefore play an important regulatory role at the level of protein turnover by preventing degradation.</text>
</comment>
<dbReference type="InterPro" id="IPR038765">
    <property type="entry name" value="Papain-like_cys_pep_sf"/>
</dbReference>
<organism evidence="11 12">
    <name type="scientific">Oikopleura dioica</name>
    <name type="common">Tunicate</name>
    <dbReference type="NCBI Taxonomy" id="34765"/>
    <lineage>
        <taxon>Eukaryota</taxon>
        <taxon>Metazoa</taxon>
        <taxon>Chordata</taxon>
        <taxon>Tunicata</taxon>
        <taxon>Appendicularia</taxon>
        <taxon>Copelata</taxon>
        <taxon>Oikopleuridae</taxon>
        <taxon>Oikopleura</taxon>
    </lineage>
</organism>